<dbReference type="PANTHER" id="PTHR11985">
    <property type="entry name" value="GLYCEROL-3-PHOSPHATE DEHYDROGENASE"/>
    <property type="match status" value="1"/>
</dbReference>
<organism evidence="9 10">
    <name type="scientific">SAR92 clade bacterium</name>
    <dbReference type="NCBI Taxonomy" id="2315479"/>
    <lineage>
        <taxon>Bacteria</taxon>
        <taxon>Pseudomonadati</taxon>
        <taxon>Pseudomonadota</taxon>
        <taxon>Gammaproteobacteria</taxon>
        <taxon>Cellvibrionales</taxon>
        <taxon>Porticoccaceae</taxon>
        <taxon>SAR92 clade</taxon>
    </lineage>
</organism>
<dbReference type="GO" id="GO:0006071">
    <property type="term" value="P:glycerol metabolic process"/>
    <property type="evidence" value="ECO:0007669"/>
    <property type="project" value="UniProtKB-KW"/>
</dbReference>
<accession>A0A520MF01</accession>
<evidence type="ECO:0000256" key="5">
    <source>
        <dbReference type="ARBA" id="ARBA00022827"/>
    </source>
</evidence>
<evidence type="ECO:0000313" key="9">
    <source>
        <dbReference type="EMBL" id="RZO19785.1"/>
    </source>
</evidence>
<comment type="cofactor">
    <cofactor evidence="1">
        <name>FAD</name>
        <dbReference type="ChEBI" id="CHEBI:57692"/>
    </cofactor>
</comment>
<dbReference type="Gene3D" id="3.50.50.60">
    <property type="entry name" value="FAD/NAD(P)-binding domain"/>
    <property type="match status" value="1"/>
</dbReference>
<evidence type="ECO:0000313" key="10">
    <source>
        <dbReference type="Proteomes" id="UP000315889"/>
    </source>
</evidence>
<dbReference type="EMBL" id="SHBP01000008">
    <property type="protein sequence ID" value="RZO19785.1"/>
    <property type="molecule type" value="Genomic_DNA"/>
</dbReference>
<dbReference type="GO" id="GO:0046168">
    <property type="term" value="P:glycerol-3-phosphate catabolic process"/>
    <property type="evidence" value="ECO:0007669"/>
    <property type="project" value="TreeGrafter"/>
</dbReference>
<keyword evidence="3" id="KW-0285">Flavoprotein</keyword>
<sequence length="532" mass="59931">MKGFTDRNQLLAKMRDGQCCDWDIIIVGGGITGAGVLREATRRGYKALLLEQQDFSWGTSSRSSKMVHGGLRYLAAGDLKLTKESVEERERLLNEAPGLVDRIAFYFTFRKGLFPGRLAMTIILAIYDFLAGIRDHRFIKTAELLQRFKGLNDTNLKGASYYTDAMVDDSRLVLRVLQDSMADGGQALNYTKVQKLLIEKDKVCGVVIDDPQTSQPIQLRASVVVNATGAWADRLRNAVNSEKRIRPLRGSHIIFPKRLYPVSDVMTFLHQDDKRGIYVYPWEGTTVLGTTDLDHDEDLDIEASISNQETDYLLRGFNYQFPNNKLTTADILSTWAGVRPVIGSEKSKDPSKERRDHAVWSDSGLITVSGGKLTTFRLIALDALAVAQDMLPTPKSFNDDRIFITPCISPNALLPENPNWAQRLLGRYGATAKALLSESTAQEHQSIGDTDFSLAECRWAIKYEGVQHLDDLLLRRTRLGMCLANGGAEIYPVLEALFKSERQWDSQQWEAELNRYKAIWQDYYSLPQTSEE</sequence>
<evidence type="ECO:0000259" key="7">
    <source>
        <dbReference type="Pfam" id="PF01266"/>
    </source>
</evidence>
<keyword evidence="6" id="KW-0560">Oxidoreductase</keyword>
<keyword evidence="4" id="KW-0319">Glycerol metabolism</keyword>
<evidence type="ECO:0000256" key="4">
    <source>
        <dbReference type="ARBA" id="ARBA00022798"/>
    </source>
</evidence>
<dbReference type="InterPro" id="IPR038299">
    <property type="entry name" value="DAO_C_sf"/>
</dbReference>
<dbReference type="PRINTS" id="PR01001">
    <property type="entry name" value="FADG3PDH"/>
</dbReference>
<dbReference type="Proteomes" id="UP000315889">
    <property type="component" value="Unassembled WGS sequence"/>
</dbReference>
<reference evidence="9 10" key="1">
    <citation type="submission" date="2019-02" db="EMBL/GenBank/DDBJ databases">
        <title>Prokaryotic population dynamics and viral predation in marine succession experiment using metagenomics: the confinement effect.</title>
        <authorList>
            <person name="Haro-Moreno J.M."/>
            <person name="Rodriguez-Valera F."/>
            <person name="Lopez-Perez M."/>
        </authorList>
    </citation>
    <scope>NUCLEOTIDE SEQUENCE [LARGE SCALE GENOMIC DNA]</scope>
    <source>
        <strain evidence="9">MED-G170</strain>
    </source>
</reference>
<dbReference type="AlphaFoldDB" id="A0A520MF01"/>
<dbReference type="PANTHER" id="PTHR11985:SF35">
    <property type="entry name" value="ANAEROBIC GLYCEROL-3-PHOSPHATE DEHYDROGENASE SUBUNIT A"/>
    <property type="match status" value="1"/>
</dbReference>
<dbReference type="InterPro" id="IPR006076">
    <property type="entry name" value="FAD-dep_OxRdtase"/>
</dbReference>
<comment type="caution">
    <text evidence="9">The sequence shown here is derived from an EMBL/GenBank/DDBJ whole genome shotgun (WGS) entry which is preliminary data.</text>
</comment>
<dbReference type="Gene3D" id="1.10.8.870">
    <property type="entry name" value="Alpha-glycerophosphate oxidase, cap domain"/>
    <property type="match status" value="1"/>
</dbReference>
<dbReference type="InterPro" id="IPR000447">
    <property type="entry name" value="G3P_DH_FAD-dep"/>
</dbReference>
<dbReference type="Pfam" id="PF01266">
    <property type="entry name" value="DAO"/>
    <property type="match status" value="1"/>
</dbReference>
<dbReference type="Pfam" id="PF16901">
    <property type="entry name" value="DAO_C"/>
    <property type="match status" value="1"/>
</dbReference>
<dbReference type="SUPFAM" id="SSF51905">
    <property type="entry name" value="FAD/NAD(P)-binding domain"/>
    <property type="match status" value="1"/>
</dbReference>
<evidence type="ECO:0000256" key="3">
    <source>
        <dbReference type="ARBA" id="ARBA00022630"/>
    </source>
</evidence>
<name>A0A520MF01_9GAMM</name>
<dbReference type="Gene3D" id="3.30.9.10">
    <property type="entry name" value="D-Amino Acid Oxidase, subunit A, domain 2"/>
    <property type="match status" value="1"/>
</dbReference>
<protein>
    <submittedName>
        <fullName evidence="9">Glycerol-3-phosphate dehydrogenase/oxidase</fullName>
    </submittedName>
</protein>
<dbReference type="GO" id="GO:0004368">
    <property type="term" value="F:glycerol-3-phosphate dehydrogenase (quinone) activity"/>
    <property type="evidence" value="ECO:0007669"/>
    <property type="project" value="InterPro"/>
</dbReference>
<proteinExistence type="inferred from homology"/>
<evidence type="ECO:0000256" key="1">
    <source>
        <dbReference type="ARBA" id="ARBA00001974"/>
    </source>
</evidence>
<feature type="domain" description="FAD dependent oxidoreductase" evidence="7">
    <location>
        <begin position="23"/>
        <end position="373"/>
    </location>
</feature>
<evidence type="ECO:0000256" key="6">
    <source>
        <dbReference type="ARBA" id="ARBA00023002"/>
    </source>
</evidence>
<gene>
    <name evidence="9" type="ORF">EVB03_06535</name>
</gene>
<feature type="domain" description="Alpha-glycerophosphate oxidase C-terminal" evidence="8">
    <location>
        <begin position="419"/>
        <end position="508"/>
    </location>
</feature>
<evidence type="ECO:0000256" key="2">
    <source>
        <dbReference type="ARBA" id="ARBA00007330"/>
    </source>
</evidence>
<dbReference type="InterPro" id="IPR031656">
    <property type="entry name" value="DAO_C"/>
</dbReference>
<dbReference type="InterPro" id="IPR036188">
    <property type="entry name" value="FAD/NAD-bd_sf"/>
</dbReference>
<keyword evidence="5" id="KW-0274">FAD</keyword>
<comment type="similarity">
    <text evidence="2">Belongs to the FAD-dependent glycerol-3-phosphate dehydrogenase family.</text>
</comment>
<evidence type="ECO:0000259" key="8">
    <source>
        <dbReference type="Pfam" id="PF16901"/>
    </source>
</evidence>